<dbReference type="RefSeq" id="WP_112746667.1">
    <property type="nucleotide sequence ID" value="NZ_QMFY01000004.1"/>
</dbReference>
<gene>
    <name evidence="4" type="ORF">DQQ10_09705</name>
</gene>
<comment type="caution">
    <text evidence="4">The sequence shown here is derived from an EMBL/GenBank/DDBJ whole genome shotgun (WGS) entry which is preliminary data.</text>
</comment>
<dbReference type="CDD" id="cd09618">
    <property type="entry name" value="CBM9_like_2"/>
    <property type="match status" value="1"/>
</dbReference>
<dbReference type="GO" id="GO:0030246">
    <property type="term" value="F:carbohydrate binding"/>
    <property type="evidence" value="ECO:0007669"/>
    <property type="project" value="InterPro"/>
</dbReference>
<dbReference type="AlphaFoldDB" id="A0A364Y531"/>
<evidence type="ECO:0000259" key="2">
    <source>
        <dbReference type="Pfam" id="PF06452"/>
    </source>
</evidence>
<feature type="signal peptide" evidence="1">
    <location>
        <begin position="1"/>
        <end position="18"/>
    </location>
</feature>
<keyword evidence="1" id="KW-0732">Signal</keyword>
<dbReference type="Pfam" id="PF19313">
    <property type="entry name" value="DUF5916"/>
    <property type="match status" value="1"/>
</dbReference>
<dbReference type="EMBL" id="QMFY01000004">
    <property type="protein sequence ID" value="RAW01181.1"/>
    <property type="molecule type" value="Genomic_DNA"/>
</dbReference>
<feature type="domain" description="DUF5916" evidence="3">
    <location>
        <begin position="238"/>
        <end position="336"/>
    </location>
</feature>
<dbReference type="Gene3D" id="2.60.40.1190">
    <property type="match status" value="1"/>
</dbReference>
<name>A0A364Y531_9BACT</name>
<evidence type="ECO:0000256" key="1">
    <source>
        <dbReference type="SAM" id="SignalP"/>
    </source>
</evidence>
<dbReference type="Pfam" id="PF06452">
    <property type="entry name" value="CBM9_1"/>
    <property type="match status" value="1"/>
</dbReference>
<feature type="chain" id="PRO_5017083920" description="Hydrolase" evidence="1">
    <location>
        <begin position="19"/>
        <end position="734"/>
    </location>
</feature>
<dbReference type="OrthoDB" id="9786766at2"/>
<accession>A0A364Y531</accession>
<dbReference type="SUPFAM" id="SSF49344">
    <property type="entry name" value="CBD9-like"/>
    <property type="match status" value="1"/>
</dbReference>
<proteinExistence type="predicted"/>
<dbReference type="Proteomes" id="UP000251889">
    <property type="component" value="Unassembled WGS sequence"/>
</dbReference>
<reference evidence="4 5" key="1">
    <citation type="submission" date="2018-06" db="EMBL/GenBank/DDBJ databases">
        <title>Chryseolinea flavus sp. nov., a member of the phylum Bacteroidetes isolated from soil.</title>
        <authorList>
            <person name="Li Y."/>
            <person name="Wang J."/>
        </authorList>
    </citation>
    <scope>NUCLEOTIDE SEQUENCE [LARGE SCALE GENOMIC DNA]</scope>
    <source>
        <strain evidence="4 5">SDU1-6</strain>
    </source>
</reference>
<dbReference type="InterPro" id="IPR010502">
    <property type="entry name" value="Carb-bd_dom_fam9"/>
</dbReference>
<dbReference type="GO" id="GO:0004553">
    <property type="term" value="F:hydrolase activity, hydrolyzing O-glycosyl compounds"/>
    <property type="evidence" value="ECO:0007669"/>
    <property type="project" value="InterPro"/>
</dbReference>
<dbReference type="InterPro" id="IPR045670">
    <property type="entry name" value="DUF5916"/>
</dbReference>
<organism evidence="4 5">
    <name type="scientific">Pseudochryseolinea flava</name>
    <dbReference type="NCBI Taxonomy" id="2059302"/>
    <lineage>
        <taxon>Bacteria</taxon>
        <taxon>Pseudomonadati</taxon>
        <taxon>Bacteroidota</taxon>
        <taxon>Cytophagia</taxon>
        <taxon>Cytophagales</taxon>
        <taxon>Fulvivirgaceae</taxon>
        <taxon>Pseudochryseolinea</taxon>
    </lineage>
</organism>
<evidence type="ECO:0000259" key="3">
    <source>
        <dbReference type="Pfam" id="PF19313"/>
    </source>
</evidence>
<keyword evidence="5" id="KW-1185">Reference proteome</keyword>
<dbReference type="GO" id="GO:0016052">
    <property type="term" value="P:carbohydrate catabolic process"/>
    <property type="evidence" value="ECO:0007669"/>
    <property type="project" value="InterPro"/>
</dbReference>
<evidence type="ECO:0008006" key="6">
    <source>
        <dbReference type="Google" id="ProtNLM"/>
    </source>
</evidence>
<protein>
    <recommendedName>
        <fullName evidence="6">Hydrolase</fullName>
    </recommendedName>
</protein>
<feature type="domain" description="Carbohydrate-binding" evidence="2">
    <location>
        <begin position="37"/>
        <end position="199"/>
    </location>
</feature>
<evidence type="ECO:0000313" key="4">
    <source>
        <dbReference type="EMBL" id="RAW01181.1"/>
    </source>
</evidence>
<evidence type="ECO:0000313" key="5">
    <source>
        <dbReference type="Proteomes" id="UP000251889"/>
    </source>
</evidence>
<sequence length="734" mass="84008">MKTFVFLMLLSTATVVMHAQQSRPVMLLNRTDSPLKIDGVMDEDDWQKASPSSPFLNKWPLDSGYAKATTEVRMLFDNSFIYVGVVNYQSKQKLIIPTLKRDQTKPYWNSDGFAVVIEPIGEKTNGFFFAVNAGGAEIEGTVGQNGALPTLNENWDNKWYSNVKIHDDRWIVEMAIPFTSLRFDKDNLAWGLNFIRNDMENFVFSTWSHVPLQFDGMDLGYLGTMKFSDTPTPRRSKVILIPYAASAIGRNHEDGEPHKSDFNVGLDAKVALTSSLNLDLTLHPDFSNVEVDKQMTNVTRYSLLFPERRGFFLENADLFTGFGSWMVKPFFSRKIGLVDGDPVPVMAGARISGNLTRGLRVGIMDVQTDVTDEISAANYFVTAIQQRVCGRSNVRLLATNRQTTRVVEGDKTEDYDRTFGGEFTYNSSNGQFNATARTHVSFSSQHLQENEYYSVQAGFLKTNWYGGGIVEKVGKNYVNSLGFIPRLDNYDAVRDTTFRIGHYNFNHWFGLMLYPKKKGAITMIEPNTWGVTNFRTNGEFLERFTSINTILYFRNTARFVADVTNTHVRLPFPADVLDNDRPIPVDFYQYTQYTLRYTTDARKMFNAEFSLSAGNFYNGTRTEYGITLNMRKQPWGNFGLSYLQNDIRLPSEYGSAKFYLIGPNAEVSITNKMWWTTFVQYNTQAENFNVNSRFQWRFKPMSDLFIVYSDNYTCNDFVVKNRGLVVKLTYWISR</sequence>